<dbReference type="RefSeq" id="WP_146943508.1">
    <property type="nucleotide sequence ID" value="NZ_BJUL01000006.1"/>
</dbReference>
<evidence type="ECO:0000313" key="1">
    <source>
        <dbReference type="EMBL" id="QRL05162.1"/>
    </source>
</evidence>
<dbReference type="EMBL" id="CP066539">
    <property type="protein sequence ID" value="QRL05162.1"/>
    <property type="molecule type" value="Genomic_DNA"/>
</dbReference>
<organism evidence="1 2">
    <name type="scientific">Vreelandella venusta</name>
    <dbReference type="NCBI Taxonomy" id="44935"/>
    <lineage>
        <taxon>Bacteria</taxon>
        <taxon>Pseudomonadati</taxon>
        <taxon>Pseudomonadota</taxon>
        <taxon>Gammaproteobacteria</taxon>
        <taxon>Oceanospirillales</taxon>
        <taxon>Halomonadaceae</taxon>
        <taxon>Vreelandella</taxon>
    </lineage>
</organism>
<protein>
    <submittedName>
        <fullName evidence="1">Uncharacterized protein</fullName>
    </submittedName>
</protein>
<dbReference type="Proteomes" id="UP000663479">
    <property type="component" value="Chromosome"/>
</dbReference>
<accession>A0AAP9ZI15</accession>
<gene>
    <name evidence="1" type="ORF">JDS37_09615</name>
</gene>
<dbReference type="AlphaFoldDB" id="A0AAP9ZI15"/>
<name>A0AAP9ZI15_9GAMM</name>
<reference evidence="1" key="1">
    <citation type="submission" date="2020-12" db="EMBL/GenBank/DDBJ databases">
        <title>Genome reconstruction of Halomonas venusta strain DSM 4743.</title>
        <authorList>
            <person name="Aguirre-Garrido J.F."/>
            <person name="Hernandez-Soto L.M."/>
            <person name="Martinez-Abarca F."/>
        </authorList>
    </citation>
    <scope>NUCLEOTIDE SEQUENCE</scope>
    <source>
        <strain evidence="1">4743</strain>
    </source>
</reference>
<sequence length="204" mass="24143">MTAIQKTPLERFQETISEHQLTVIHDDGLHRHLRCARPQCGDRHFFITTWPGYLCISGDMGCYVFQRIEDMFKFFRNDELGINPSYWQEKLQSGPSIAPDDISKEWAEDKFRLEIKEWFDDATEDWSEEDRAEAWEEVESEVLSEAESQYCAITAAMDFSFNDEEIFQDFWEVDCKQWKSHYLWCCYAIVWAIQQYDAAKQAAA</sequence>
<proteinExistence type="predicted"/>
<evidence type="ECO:0000313" key="2">
    <source>
        <dbReference type="Proteomes" id="UP000663479"/>
    </source>
</evidence>